<dbReference type="PROSITE" id="PS51832">
    <property type="entry name" value="HD_GYP"/>
    <property type="match status" value="1"/>
</dbReference>
<dbReference type="SUPFAM" id="SSF103190">
    <property type="entry name" value="Sensory domain-like"/>
    <property type="match status" value="1"/>
</dbReference>
<dbReference type="CDD" id="cd00077">
    <property type="entry name" value="HDc"/>
    <property type="match status" value="1"/>
</dbReference>
<dbReference type="Gene3D" id="3.30.450.40">
    <property type="match status" value="1"/>
</dbReference>
<dbReference type="InterPro" id="IPR029016">
    <property type="entry name" value="GAF-like_dom_sf"/>
</dbReference>
<evidence type="ECO:0000259" key="2">
    <source>
        <dbReference type="PROSITE" id="PS50885"/>
    </source>
</evidence>
<dbReference type="InterPro" id="IPR037522">
    <property type="entry name" value="HD_GYP_dom"/>
</dbReference>
<dbReference type="InterPro" id="IPR052020">
    <property type="entry name" value="Cyclic_di-GMP/3'3'-cGAMP_PDE"/>
</dbReference>
<dbReference type="Pfam" id="PF13487">
    <property type="entry name" value="HD_5"/>
    <property type="match status" value="1"/>
</dbReference>
<dbReference type="PANTHER" id="PTHR45228">
    <property type="entry name" value="CYCLIC DI-GMP PHOSPHODIESTERASE TM_0186-RELATED"/>
    <property type="match status" value="1"/>
</dbReference>
<dbReference type="SMART" id="SM00471">
    <property type="entry name" value="HDc"/>
    <property type="match status" value="1"/>
</dbReference>
<dbReference type="SUPFAM" id="SSF109604">
    <property type="entry name" value="HD-domain/PDEase-like"/>
    <property type="match status" value="2"/>
</dbReference>
<evidence type="ECO:0000256" key="1">
    <source>
        <dbReference type="SAM" id="Phobius"/>
    </source>
</evidence>
<evidence type="ECO:0000313" key="4">
    <source>
        <dbReference type="EMBL" id="MBB4010717.1"/>
    </source>
</evidence>
<dbReference type="Gene3D" id="6.10.340.10">
    <property type="match status" value="1"/>
</dbReference>
<dbReference type="GO" id="GO:0016020">
    <property type="term" value="C:membrane"/>
    <property type="evidence" value="ECO:0007669"/>
    <property type="project" value="InterPro"/>
</dbReference>
<dbReference type="Proteomes" id="UP000561045">
    <property type="component" value="Unassembled WGS sequence"/>
</dbReference>
<dbReference type="GO" id="GO:0008081">
    <property type="term" value="F:phosphoric diester hydrolase activity"/>
    <property type="evidence" value="ECO:0007669"/>
    <property type="project" value="UniProtKB-ARBA"/>
</dbReference>
<feature type="domain" description="HAMP" evidence="2">
    <location>
        <begin position="371"/>
        <end position="424"/>
    </location>
</feature>
<dbReference type="InterPro" id="IPR003607">
    <property type="entry name" value="HD/PDEase_dom"/>
</dbReference>
<evidence type="ECO:0000313" key="5">
    <source>
        <dbReference type="Proteomes" id="UP000561045"/>
    </source>
</evidence>
<dbReference type="RefSeq" id="WP_183630592.1">
    <property type="nucleotide sequence ID" value="NZ_BAABLE010000011.1"/>
</dbReference>
<dbReference type="PROSITE" id="PS50885">
    <property type="entry name" value="HAMP"/>
    <property type="match status" value="1"/>
</dbReference>
<organism evidence="4 5">
    <name type="scientific">Niveibacterium umoris</name>
    <dbReference type="NCBI Taxonomy" id="1193620"/>
    <lineage>
        <taxon>Bacteria</taxon>
        <taxon>Pseudomonadati</taxon>
        <taxon>Pseudomonadota</taxon>
        <taxon>Betaproteobacteria</taxon>
        <taxon>Rhodocyclales</taxon>
        <taxon>Rhodocyclaceae</taxon>
        <taxon>Niveibacterium</taxon>
    </lineage>
</organism>
<dbReference type="AlphaFoldDB" id="A0A840BJI2"/>
<keyword evidence="1" id="KW-0472">Membrane</keyword>
<gene>
    <name evidence="4" type="ORF">GGR36_000025</name>
</gene>
<accession>A0A840BJI2</accession>
<protein>
    <submittedName>
        <fullName evidence="4">HD-GYP domain-containing protein (C-di-GMP phosphodiesterase class II)/HAMP domain-containing protein</fullName>
    </submittedName>
</protein>
<keyword evidence="5" id="KW-1185">Reference proteome</keyword>
<feature type="transmembrane region" description="Helical" evidence="1">
    <location>
        <begin position="12"/>
        <end position="35"/>
    </location>
</feature>
<comment type="caution">
    <text evidence="4">The sequence shown here is derived from an EMBL/GenBank/DDBJ whole genome shotgun (WGS) entry which is preliminary data.</text>
</comment>
<dbReference type="GO" id="GO:0007165">
    <property type="term" value="P:signal transduction"/>
    <property type="evidence" value="ECO:0007669"/>
    <property type="project" value="InterPro"/>
</dbReference>
<evidence type="ECO:0000259" key="3">
    <source>
        <dbReference type="PROSITE" id="PS51832"/>
    </source>
</evidence>
<dbReference type="EMBL" id="JACIET010000001">
    <property type="protein sequence ID" value="MBB4010717.1"/>
    <property type="molecule type" value="Genomic_DNA"/>
</dbReference>
<dbReference type="PANTHER" id="PTHR45228:SF5">
    <property type="entry name" value="CYCLIC DI-GMP PHOSPHODIESTERASE VC_1348-RELATED"/>
    <property type="match status" value="1"/>
</dbReference>
<dbReference type="CDD" id="cd18773">
    <property type="entry name" value="PDC1_HK_sensor"/>
    <property type="match status" value="1"/>
</dbReference>
<name>A0A840BJI2_9RHOO</name>
<dbReference type="InterPro" id="IPR003660">
    <property type="entry name" value="HAMP_dom"/>
</dbReference>
<dbReference type="Gene3D" id="3.30.450.20">
    <property type="entry name" value="PAS domain"/>
    <property type="match status" value="2"/>
</dbReference>
<dbReference type="SMART" id="SM00304">
    <property type="entry name" value="HAMP"/>
    <property type="match status" value="1"/>
</dbReference>
<proteinExistence type="predicted"/>
<keyword evidence="1" id="KW-1133">Transmembrane helix</keyword>
<sequence length="977" mass="107568">MEQPRRRRFPLYLHISTLFMLLLFAVGTTLAWLSYQRSAQIIEDAVQDVFGRIVRETTSELESTVAPARTAITLLAEQRAVRARNQAERLDSLAYFTRALETSPAATALYVGYDDGDFFLVRKVDDAPTARLLNAPPGTAYAVQSVEREGGQSNGAFLFFDADLKPLGRDARAAYAAYDPRTRPWYAQASASGEVIRTEPYVFFTTGKVGITLARRSMDPHAIVGVDIRLERLAELLKEQKITPGTQLVMFDESRKILAADQIERLVHTDAQGEHPRLVTLEEFGNPAIARLHADDRTPGAERPHAVRAGGRDWHSTSVRVSARNARPLYLGLAVPDDELLAHARSLRRDMLLATALVMLLAIPLTFVVARAIADPLRRLVGEADTIRHFDFARPIQVSSMVQEVDELADTMQHMKRTIQRFLDISRAVAEEDNFDRLLPRLLDETIATSEAQGGLLLLADAGASALEPVALSVEGRTSTLSAAATVSVGTTPLLLRDAISHTNGGARAGNIDSRAIAVFGEQVAPLAPLADAGTAVAVPLFNRAHKLVGAIVLFGATSIDPAKLSFISALSGTAAISLETRELIKAQKALFEAFIRLIASAIDAKSPYTGGHCARVPELTKMLAHAACAANEGPFRDFSLDEGGWEAVHVASWLHDCGKVTTPEFVVDKATKLETIYDRIHEVRMRFEVLKRDAEIRMLRAIQDGADVATAEQERDAQWRTLDDEFAFVAACNQGGEFMAPDKIERLRQIAQRTWLRTLDDRLGISHEEAQRKAAATAAPLPVTEPLLADKPEHRIPRGAGDCMTDDNPWGIRMQAPALLYDRGELSNLTVGRGTLTNEDRYKINDHIVQTIVMLSQLPFPKHLQQVPEIAGGHHEKMDGSGYPKRLTREQMSPVARMMAIADIFEALTAIDRPYKKGKTLSEAIRIMAAMKKDQHIDPDLFELFLRSGVYRAYAERFMAPEYVDAVDVDAVLAAG</sequence>
<dbReference type="Gene3D" id="1.10.3210.10">
    <property type="entry name" value="Hypothetical protein af1432"/>
    <property type="match status" value="2"/>
</dbReference>
<feature type="transmembrane region" description="Helical" evidence="1">
    <location>
        <begin position="351"/>
        <end position="370"/>
    </location>
</feature>
<keyword evidence="1" id="KW-0812">Transmembrane</keyword>
<dbReference type="SUPFAM" id="SSF55781">
    <property type="entry name" value="GAF domain-like"/>
    <property type="match status" value="1"/>
</dbReference>
<feature type="domain" description="HD-GYP" evidence="3">
    <location>
        <begin position="764"/>
        <end position="962"/>
    </location>
</feature>
<dbReference type="InterPro" id="IPR029151">
    <property type="entry name" value="Sensor-like_sf"/>
</dbReference>
<reference evidence="4 5" key="1">
    <citation type="submission" date="2020-08" db="EMBL/GenBank/DDBJ databases">
        <title>Genomic Encyclopedia of Type Strains, Phase IV (KMG-IV): sequencing the most valuable type-strain genomes for metagenomic binning, comparative biology and taxonomic classification.</title>
        <authorList>
            <person name="Goeker M."/>
        </authorList>
    </citation>
    <scope>NUCLEOTIDE SEQUENCE [LARGE SCALE GENOMIC DNA]</scope>
    <source>
        <strain evidence="4 5">DSM 106739</strain>
    </source>
</reference>